<dbReference type="InterPro" id="IPR035996">
    <property type="entry name" value="4pyrrol_Methylase_sf"/>
</dbReference>
<dbReference type="InterPro" id="IPR000878">
    <property type="entry name" value="4pyrrol_Mease"/>
</dbReference>
<dbReference type="PIRSF" id="PIRSF036525">
    <property type="entry name" value="CobF"/>
    <property type="match status" value="1"/>
</dbReference>
<keyword evidence="5" id="KW-0949">S-adenosyl-L-methionine</keyword>
<evidence type="ECO:0000256" key="1">
    <source>
        <dbReference type="ARBA" id="ARBA00004953"/>
    </source>
</evidence>
<protein>
    <submittedName>
        <fullName evidence="7">Precorrin-6A synthase (Deacetylating)</fullName>
    </submittedName>
</protein>
<dbReference type="CDD" id="cd11643">
    <property type="entry name" value="Precorrin-6A-synthase"/>
    <property type="match status" value="1"/>
</dbReference>
<comment type="caution">
    <text evidence="7">The sequence shown here is derived from an EMBL/GenBank/DDBJ whole genome shotgun (WGS) entry which is preliminary data.</text>
</comment>
<dbReference type="Gene3D" id="3.30.950.10">
    <property type="entry name" value="Methyltransferase, Cobalt-precorrin-4 Transmethylase, Domain 2"/>
    <property type="match status" value="1"/>
</dbReference>
<dbReference type="Proteomes" id="UP000315133">
    <property type="component" value="Unassembled WGS sequence"/>
</dbReference>
<evidence type="ECO:0000256" key="4">
    <source>
        <dbReference type="ARBA" id="ARBA00022679"/>
    </source>
</evidence>
<evidence type="ECO:0000256" key="3">
    <source>
        <dbReference type="ARBA" id="ARBA00022603"/>
    </source>
</evidence>
<dbReference type="RefSeq" id="WP_202876930.1">
    <property type="nucleotide sequence ID" value="NZ_BAAAIL010000003.1"/>
</dbReference>
<organism evidence="7 8">
    <name type="scientific">Ornithinimicrobium humiphilum</name>
    <dbReference type="NCBI Taxonomy" id="125288"/>
    <lineage>
        <taxon>Bacteria</taxon>
        <taxon>Bacillati</taxon>
        <taxon>Actinomycetota</taxon>
        <taxon>Actinomycetes</taxon>
        <taxon>Micrococcales</taxon>
        <taxon>Ornithinimicrobiaceae</taxon>
        <taxon>Ornithinimicrobium</taxon>
    </lineage>
</organism>
<comment type="pathway">
    <text evidence="1">Cofactor biosynthesis; adenosylcobalamin biosynthesis.</text>
</comment>
<dbReference type="Pfam" id="PF00590">
    <property type="entry name" value="TP_methylase"/>
    <property type="match status" value="1"/>
</dbReference>
<dbReference type="GO" id="GO:0043819">
    <property type="term" value="F:precorrin-6A synthase (deacetylating) activity"/>
    <property type="evidence" value="ECO:0007669"/>
    <property type="project" value="InterPro"/>
</dbReference>
<keyword evidence="3" id="KW-0489">Methyltransferase</keyword>
<name>A0A543KNM8_9MICO</name>
<accession>A0A543KNM8</accession>
<keyword evidence="4" id="KW-0808">Transferase</keyword>
<dbReference type="GO" id="GO:0009236">
    <property type="term" value="P:cobalamin biosynthetic process"/>
    <property type="evidence" value="ECO:0007669"/>
    <property type="project" value="UniProtKB-KW"/>
</dbReference>
<evidence type="ECO:0000256" key="2">
    <source>
        <dbReference type="ARBA" id="ARBA00022573"/>
    </source>
</evidence>
<dbReference type="PANTHER" id="PTHR43467">
    <property type="entry name" value="COBALT-PRECORRIN-2 C(20)-METHYLTRANSFERASE"/>
    <property type="match status" value="1"/>
</dbReference>
<reference evidence="7 8" key="1">
    <citation type="submission" date="2019-06" db="EMBL/GenBank/DDBJ databases">
        <title>Sequencing the genomes of 1000 actinobacteria strains.</title>
        <authorList>
            <person name="Klenk H.-P."/>
        </authorList>
    </citation>
    <scope>NUCLEOTIDE SEQUENCE [LARGE SCALE GENOMIC DNA]</scope>
    <source>
        <strain evidence="7 8">DSM 12362</strain>
    </source>
</reference>
<dbReference type="Gene3D" id="3.40.1010.10">
    <property type="entry name" value="Cobalt-precorrin-4 Transmethylase, Domain 1"/>
    <property type="match status" value="1"/>
</dbReference>
<dbReference type="InterPro" id="IPR014776">
    <property type="entry name" value="4pyrrole_Mease_sub2"/>
</dbReference>
<keyword evidence="8" id="KW-1185">Reference proteome</keyword>
<sequence>MSAHLHVVGFGTGPDHLTRDAVRALLDTDYVLAVRKHEDDELLQVRRAICQEFEVELVEVPDPQRDRDDPSDYPAAVRDWHAARVAAFADAVAERSGRATFLVWGDPSLYDSTLRVVEGMSADPRLTGLTWDVVPGISAPQLLAARHRIVLHPVGTPVHVTTARRLRDTVAAGQRNVLVMLGSEASLDQLEELPGWNIWWGANLGSDGEQLVAGTVRHVLPQVREARARARELAGWVMDVYLLRGPEGDA</sequence>
<dbReference type="InterPro" id="IPR012797">
    <property type="entry name" value="CobF"/>
</dbReference>
<keyword evidence="2" id="KW-0169">Cobalamin biosynthesis</keyword>
<feature type="domain" description="Tetrapyrrole methylase" evidence="6">
    <location>
        <begin position="5"/>
        <end position="218"/>
    </location>
</feature>
<gene>
    <name evidence="7" type="ORF">FB476_1547</name>
</gene>
<evidence type="ECO:0000313" key="8">
    <source>
        <dbReference type="Proteomes" id="UP000315133"/>
    </source>
</evidence>
<proteinExistence type="predicted"/>
<evidence type="ECO:0000313" key="7">
    <source>
        <dbReference type="EMBL" id="TQM96662.1"/>
    </source>
</evidence>
<dbReference type="GO" id="GO:0032259">
    <property type="term" value="P:methylation"/>
    <property type="evidence" value="ECO:0007669"/>
    <property type="project" value="UniProtKB-KW"/>
</dbReference>
<dbReference type="NCBIfam" id="TIGR02434">
    <property type="entry name" value="CobF"/>
    <property type="match status" value="1"/>
</dbReference>
<dbReference type="PANTHER" id="PTHR43467:SF1">
    <property type="entry name" value="PRECORRIN-6A SYNTHASE [DEACETYLATING]"/>
    <property type="match status" value="1"/>
</dbReference>
<evidence type="ECO:0000256" key="5">
    <source>
        <dbReference type="ARBA" id="ARBA00022691"/>
    </source>
</evidence>
<dbReference type="EMBL" id="VFPU01000001">
    <property type="protein sequence ID" value="TQM96662.1"/>
    <property type="molecule type" value="Genomic_DNA"/>
</dbReference>
<dbReference type="AlphaFoldDB" id="A0A543KNM8"/>
<dbReference type="SUPFAM" id="SSF53790">
    <property type="entry name" value="Tetrapyrrole methylase"/>
    <property type="match status" value="1"/>
</dbReference>
<evidence type="ECO:0000259" key="6">
    <source>
        <dbReference type="Pfam" id="PF00590"/>
    </source>
</evidence>
<dbReference type="InterPro" id="IPR014777">
    <property type="entry name" value="4pyrrole_Mease_sub1"/>
</dbReference>